<evidence type="ECO:0000259" key="1">
    <source>
        <dbReference type="Pfam" id="PF18648"/>
    </source>
</evidence>
<dbReference type="EMBL" id="MSFO01000006">
    <property type="protein sequence ID" value="PLB47326.1"/>
    <property type="molecule type" value="Genomic_DNA"/>
</dbReference>
<gene>
    <name evidence="2" type="ORF">P170DRAFT_439017</name>
</gene>
<dbReference type="AlphaFoldDB" id="A0A2I2G368"/>
<evidence type="ECO:0000313" key="2">
    <source>
        <dbReference type="EMBL" id="PLB47326.1"/>
    </source>
</evidence>
<dbReference type="RefSeq" id="XP_024702628.1">
    <property type="nucleotide sequence ID" value="XM_024849742.1"/>
</dbReference>
<dbReference type="Pfam" id="PF18648">
    <property type="entry name" value="ADPRTs_Tse2"/>
    <property type="match status" value="1"/>
</dbReference>
<keyword evidence="3" id="KW-1185">Reference proteome</keyword>
<organism evidence="2 3">
    <name type="scientific">Aspergillus steynii IBT 23096</name>
    <dbReference type="NCBI Taxonomy" id="1392250"/>
    <lineage>
        <taxon>Eukaryota</taxon>
        <taxon>Fungi</taxon>
        <taxon>Dikarya</taxon>
        <taxon>Ascomycota</taxon>
        <taxon>Pezizomycotina</taxon>
        <taxon>Eurotiomycetes</taxon>
        <taxon>Eurotiomycetidae</taxon>
        <taxon>Eurotiales</taxon>
        <taxon>Aspergillaceae</taxon>
        <taxon>Aspergillus</taxon>
        <taxon>Aspergillus subgen. Circumdati</taxon>
    </lineage>
</organism>
<protein>
    <recommendedName>
        <fullName evidence="1">Tse2 ADP-ribosyltransferase toxin domain-containing protein</fullName>
    </recommendedName>
</protein>
<comment type="caution">
    <text evidence="2">The sequence shown here is derived from an EMBL/GenBank/DDBJ whole genome shotgun (WGS) entry which is preliminary data.</text>
</comment>
<dbReference type="InterPro" id="IPR041018">
    <property type="entry name" value="ADPRTs_Tse2"/>
</dbReference>
<dbReference type="GeneID" id="36557441"/>
<dbReference type="Proteomes" id="UP000234275">
    <property type="component" value="Unassembled WGS sequence"/>
</dbReference>
<reference evidence="2 3" key="1">
    <citation type="submission" date="2016-12" db="EMBL/GenBank/DDBJ databases">
        <title>The genomes of Aspergillus section Nigri reveals drivers in fungal speciation.</title>
        <authorList>
            <consortium name="DOE Joint Genome Institute"/>
            <person name="Vesth T.C."/>
            <person name="Nybo J."/>
            <person name="Theobald S."/>
            <person name="Brandl J."/>
            <person name="Frisvad J.C."/>
            <person name="Nielsen K.F."/>
            <person name="Lyhne E.K."/>
            <person name="Kogle M.E."/>
            <person name="Kuo A."/>
            <person name="Riley R."/>
            <person name="Clum A."/>
            <person name="Nolan M."/>
            <person name="Lipzen A."/>
            <person name="Salamov A."/>
            <person name="Henrissat B."/>
            <person name="Wiebenga A."/>
            <person name="De Vries R.P."/>
            <person name="Grigoriev I.V."/>
            <person name="Mortensen U.H."/>
            <person name="Andersen M.R."/>
            <person name="Baker S.E."/>
        </authorList>
    </citation>
    <scope>NUCLEOTIDE SEQUENCE [LARGE SCALE GENOMIC DNA]</scope>
    <source>
        <strain evidence="2 3">IBT 23096</strain>
    </source>
</reference>
<dbReference type="VEuPathDB" id="FungiDB:P170DRAFT_439017"/>
<dbReference type="OrthoDB" id="10266325at2759"/>
<proteinExistence type="predicted"/>
<accession>A0A2I2G368</accession>
<evidence type="ECO:0000313" key="3">
    <source>
        <dbReference type="Proteomes" id="UP000234275"/>
    </source>
</evidence>
<feature type="domain" description="Tse2 ADP-ribosyltransferase toxin" evidence="1">
    <location>
        <begin position="34"/>
        <end position="176"/>
    </location>
</feature>
<name>A0A2I2G368_9EURO</name>
<sequence>MFKRIIHRPAVRGNNILKNRCNFSLVSVHSTFPATLYRLQFKRESQLYDKKQQQGDSEVDDAVNVSQDGLIYPEVSESISNGALFMPNTFFMQELTRMSFDYYLDNLADSQPSADPHLLCIPKDTPIPRTLILLRERNIRSRFSLQPSFPMSLNDLNSALTDFYAKYGTPTPAEKWLVEHEYHKSSDDSKEDWMQY</sequence>